<dbReference type="EMBL" id="LR134510">
    <property type="protein sequence ID" value="VEJ09189.1"/>
    <property type="molecule type" value="Genomic_DNA"/>
</dbReference>
<dbReference type="AlphaFoldDB" id="A0A448TT73"/>
<feature type="transmembrane region" description="Helical" evidence="1">
    <location>
        <begin position="12"/>
        <end position="35"/>
    </location>
</feature>
<organism evidence="2 3">
    <name type="scientific">Actinobacillus delphinicola</name>
    <dbReference type="NCBI Taxonomy" id="51161"/>
    <lineage>
        <taxon>Bacteria</taxon>
        <taxon>Pseudomonadati</taxon>
        <taxon>Pseudomonadota</taxon>
        <taxon>Gammaproteobacteria</taxon>
        <taxon>Pasteurellales</taxon>
        <taxon>Pasteurellaceae</taxon>
        <taxon>Actinobacillus</taxon>
    </lineage>
</organism>
<dbReference type="Proteomes" id="UP000279799">
    <property type="component" value="Chromosome"/>
</dbReference>
<evidence type="ECO:0008006" key="4">
    <source>
        <dbReference type="Google" id="ProtNLM"/>
    </source>
</evidence>
<gene>
    <name evidence="2" type="ORF">NCTC12871_00630</name>
</gene>
<evidence type="ECO:0000313" key="3">
    <source>
        <dbReference type="Proteomes" id="UP000279799"/>
    </source>
</evidence>
<evidence type="ECO:0000313" key="2">
    <source>
        <dbReference type="EMBL" id="VEJ09189.1"/>
    </source>
</evidence>
<dbReference type="OrthoDB" id="5233at2"/>
<evidence type="ECO:0000256" key="1">
    <source>
        <dbReference type="SAM" id="Phobius"/>
    </source>
</evidence>
<dbReference type="RefSeq" id="WP_126598905.1">
    <property type="nucleotide sequence ID" value="NZ_LR134510.1"/>
</dbReference>
<keyword evidence="1" id="KW-1133">Transmembrane helix</keyword>
<name>A0A448TT73_9PAST</name>
<keyword evidence="3" id="KW-1185">Reference proteome</keyword>
<accession>A0A448TT73</accession>
<sequence>MAREVFLKNNMGVVKSGYVGFSWTVFFFGCFAPLFRGNFSWFLIMAFVGIVRVIAERLPPEYYASSNGQMWFSIIFIVIHLFFSFTYNKFYTQGLIGKGFYPADNVSELLLKKYRIL</sequence>
<dbReference type="PROSITE" id="PS51257">
    <property type="entry name" value="PROKAR_LIPOPROTEIN"/>
    <property type="match status" value="1"/>
</dbReference>
<proteinExistence type="predicted"/>
<dbReference type="KEGG" id="adp:NCTC12871_00630"/>
<protein>
    <recommendedName>
        <fullName evidence="4">HrgC protein</fullName>
    </recommendedName>
</protein>
<feature type="transmembrane region" description="Helical" evidence="1">
    <location>
        <begin position="70"/>
        <end position="87"/>
    </location>
</feature>
<reference evidence="2 3" key="1">
    <citation type="submission" date="2018-12" db="EMBL/GenBank/DDBJ databases">
        <authorList>
            <consortium name="Pathogen Informatics"/>
        </authorList>
    </citation>
    <scope>NUCLEOTIDE SEQUENCE [LARGE SCALE GENOMIC DNA]</scope>
    <source>
        <strain evidence="2 3">NCTC12871</strain>
    </source>
</reference>
<keyword evidence="1" id="KW-0812">Transmembrane</keyword>
<keyword evidence="1" id="KW-0472">Membrane</keyword>